<dbReference type="VEuPathDB" id="VectorBase:GPAI032826"/>
<organism evidence="1 2">
    <name type="scientific">Glossina pallidipes</name>
    <name type="common">Tsetse fly</name>
    <dbReference type="NCBI Taxonomy" id="7398"/>
    <lineage>
        <taxon>Eukaryota</taxon>
        <taxon>Metazoa</taxon>
        <taxon>Ecdysozoa</taxon>
        <taxon>Arthropoda</taxon>
        <taxon>Hexapoda</taxon>
        <taxon>Insecta</taxon>
        <taxon>Pterygota</taxon>
        <taxon>Neoptera</taxon>
        <taxon>Endopterygota</taxon>
        <taxon>Diptera</taxon>
        <taxon>Brachycera</taxon>
        <taxon>Muscomorpha</taxon>
        <taxon>Hippoboscoidea</taxon>
        <taxon>Glossinidae</taxon>
        <taxon>Glossina</taxon>
    </lineage>
</organism>
<dbReference type="EnsemblMetazoa" id="GPAI032826-RA">
    <property type="protein sequence ID" value="GPAI032826-PA"/>
    <property type="gene ID" value="GPAI032826"/>
</dbReference>
<dbReference type="AlphaFoldDB" id="A0A1B0A2W4"/>
<evidence type="ECO:0000313" key="1">
    <source>
        <dbReference type="EnsemblMetazoa" id="GPAI032826-PA"/>
    </source>
</evidence>
<accession>A0A1B0A2W4</accession>
<reference evidence="1" key="2">
    <citation type="submission" date="2020-05" db="UniProtKB">
        <authorList>
            <consortium name="EnsemblMetazoa"/>
        </authorList>
    </citation>
    <scope>IDENTIFICATION</scope>
    <source>
        <strain evidence="1">IAEA</strain>
    </source>
</reference>
<sequence length="197" mass="22198">MGNVAIPQRSVCKTGLRYSGNCWLDIIPLMKLTELTELTELTDQTDDVLVMDVNEFFEELLQEVDEIIGTRSKQQTQNTGENDEMSTKFLDGFLVDEEGVNRKLKAKYECDGNLGKRHTSNSLDSFLAHDRILKNVSTQTDGESSFALRGLNVPVQTDVGGRTIKNDILIKFISLLPKLHSHELEALYSFAELLFEP</sequence>
<keyword evidence="2" id="KW-1185">Reference proteome</keyword>
<dbReference type="Proteomes" id="UP000092445">
    <property type="component" value="Unassembled WGS sequence"/>
</dbReference>
<evidence type="ECO:0000313" key="2">
    <source>
        <dbReference type="Proteomes" id="UP000092445"/>
    </source>
</evidence>
<reference evidence="2" key="1">
    <citation type="submission" date="2014-03" db="EMBL/GenBank/DDBJ databases">
        <authorList>
            <person name="Aksoy S."/>
            <person name="Warren W."/>
            <person name="Wilson R.K."/>
        </authorList>
    </citation>
    <scope>NUCLEOTIDE SEQUENCE [LARGE SCALE GENOMIC DNA]</scope>
    <source>
        <strain evidence="2">IAEA</strain>
    </source>
</reference>
<proteinExistence type="predicted"/>
<name>A0A1B0A2W4_GLOPL</name>
<protein>
    <submittedName>
        <fullName evidence="1">Uncharacterized protein</fullName>
    </submittedName>
</protein>